<sequence length="902" mass="100731">MGKLNFDIDEASLLKTYGLSTLAPTEWEDIDHELDVPFGGSVISDSDTVDPLGLGGTPDLRGMDPETRASILITSKQFNPKLFLSTVHPNATYQDLNAGLGSLQVSIDARSEAIRVLVEENFDRFVAVKAHTDALYAEMKEGLLSPQAEYASRPLRDEVKKAAQKADQVFLPVLENASKVQKLVTTLGAFERSKFFFNLPSSLVELIKSGRHDAAMRDYKKGKFMLESRPEQLLPVGNASGKGSVIPEQQKRILDKVWSTVEKVMGEMRNLLLVQLQDPSRTVDEHEKTIEILLELSSNEDPMWKYFDGQHTFIMKRMKDIRASAKANVQAVYDRTTPRVTGPDDLTERLASELRICVPVLESKQAEATIATTGSNELWEVIATFVKNVSEAMIGPLPSFWRIAKNFLDGKYKRTTNSRRSPSQCRIMALDIVKLYISFIAEFFMFSDVEVTSPTGPEGRTPFLPKASNSITMAHFLIKVLGEVQETISEVTALEISSEVNTNTKSFLESARSGFQETLIQAWKRDANIFYHLENWKSNPNEPSTTLYLGEIRTFQRHLTTAAFKLAGGVDLPSASNPHKPLKQHVISQGFLSKITKAFLETVYAFLDGLAHLASEESPISHAHQAAVIDMGTALGSNPLELLDLTETENRILLVVSNFGYLSSKLVPRMITELEGSLNVSLANDRQTLTKVVQELDKTLFDSYIKPKSSAITAIVRGGILDSEMDWYETPQPKDIRPYMFDALIYLVGVHAQVSSAAPSLLDRALGALVDDLAEECLRCFQQVRRFGMGGMLRATLEIEFMHQTLSRHVSPMADKTFTELYNKISQAYQRRPGDSNLQGSLDVVKKTLADTRRATGIEFLCFRQTKDRLAKTQTIESSSQPKDKPNKEKGRVRKERKPEAS</sequence>
<evidence type="ECO:0000313" key="2">
    <source>
        <dbReference type="Proteomes" id="UP000886501"/>
    </source>
</evidence>
<protein>
    <submittedName>
        <fullName evidence="1">Uncharacterized protein</fullName>
    </submittedName>
</protein>
<reference evidence="1" key="1">
    <citation type="submission" date="2019-10" db="EMBL/GenBank/DDBJ databases">
        <authorList>
            <consortium name="DOE Joint Genome Institute"/>
            <person name="Kuo A."/>
            <person name="Miyauchi S."/>
            <person name="Kiss E."/>
            <person name="Drula E."/>
            <person name="Kohler A."/>
            <person name="Sanchez-Garcia M."/>
            <person name="Andreopoulos B."/>
            <person name="Barry K.W."/>
            <person name="Bonito G."/>
            <person name="Buee M."/>
            <person name="Carver A."/>
            <person name="Chen C."/>
            <person name="Cichocki N."/>
            <person name="Clum A."/>
            <person name="Culley D."/>
            <person name="Crous P.W."/>
            <person name="Fauchery L."/>
            <person name="Girlanda M."/>
            <person name="Hayes R."/>
            <person name="Keri Z."/>
            <person name="Labutti K."/>
            <person name="Lipzen A."/>
            <person name="Lombard V."/>
            <person name="Magnuson J."/>
            <person name="Maillard F."/>
            <person name="Morin E."/>
            <person name="Murat C."/>
            <person name="Nolan M."/>
            <person name="Ohm R."/>
            <person name="Pangilinan J."/>
            <person name="Pereira M."/>
            <person name="Perotto S."/>
            <person name="Peter M."/>
            <person name="Riley R."/>
            <person name="Sitrit Y."/>
            <person name="Stielow B."/>
            <person name="Szollosi G."/>
            <person name="Zifcakova L."/>
            <person name="Stursova M."/>
            <person name="Spatafora J.W."/>
            <person name="Tedersoo L."/>
            <person name="Vaario L.-M."/>
            <person name="Yamada A."/>
            <person name="Yan M."/>
            <person name="Wang P."/>
            <person name="Xu J."/>
            <person name="Bruns T."/>
            <person name="Baldrian P."/>
            <person name="Vilgalys R."/>
            <person name="Henrissat B."/>
            <person name="Grigoriev I.V."/>
            <person name="Hibbett D."/>
            <person name="Nagy L.G."/>
            <person name="Martin F.M."/>
        </authorList>
    </citation>
    <scope>NUCLEOTIDE SEQUENCE</scope>
    <source>
        <strain evidence="1">P2</strain>
    </source>
</reference>
<keyword evidence="2" id="KW-1185">Reference proteome</keyword>
<reference evidence="1" key="2">
    <citation type="journal article" date="2020" name="Nat. Commun.">
        <title>Large-scale genome sequencing of mycorrhizal fungi provides insights into the early evolution of symbiotic traits.</title>
        <authorList>
            <person name="Miyauchi S."/>
            <person name="Kiss E."/>
            <person name="Kuo A."/>
            <person name="Drula E."/>
            <person name="Kohler A."/>
            <person name="Sanchez-Garcia M."/>
            <person name="Morin E."/>
            <person name="Andreopoulos B."/>
            <person name="Barry K.W."/>
            <person name="Bonito G."/>
            <person name="Buee M."/>
            <person name="Carver A."/>
            <person name="Chen C."/>
            <person name="Cichocki N."/>
            <person name="Clum A."/>
            <person name="Culley D."/>
            <person name="Crous P.W."/>
            <person name="Fauchery L."/>
            <person name="Girlanda M."/>
            <person name="Hayes R.D."/>
            <person name="Keri Z."/>
            <person name="LaButti K."/>
            <person name="Lipzen A."/>
            <person name="Lombard V."/>
            <person name="Magnuson J."/>
            <person name="Maillard F."/>
            <person name="Murat C."/>
            <person name="Nolan M."/>
            <person name="Ohm R.A."/>
            <person name="Pangilinan J."/>
            <person name="Pereira M.F."/>
            <person name="Perotto S."/>
            <person name="Peter M."/>
            <person name="Pfister S."/>
            <person name="Riley R."/>
            <person name="Sitrit Y."/>
            <person name="Stielow J.B."/>
            <person name="Szollosi G."/>
            <person name="Zifcakova L."/>
            <person name="Stursova M."/>
            <person name="Spatafora J.W."/>
            <person name="Tedersoo L."/>
            <person name="Vaario L.M."/>
            <person name="Yamada A."/>
            <person name="Yan M."/>
            <person name="Wang P."/>
            <person name="Xu J."/>
            <person name="Bruns T."/>
            <person name="Baldrian P."/>
            <person name="Vilgalys R."/>
            <person name="Dunand C."/>
            <person name="Henrissat B."/>
            <person name="Grigoriev I.V."/>
            <person name="Hibbett D."/>
            <person name="Nagy L.G."/>
            <person name="Martin F.M."/>
        </authorList>
    </citation>
    <scope>NUCLEOTIDE SEQUENCE</scope>
    <source>
        <strain evidence="1">P2</strain>
    </source>
</reference>
<name>A0ACB6ZSW1_THEGA</name>
<organism evidence="1 2">
    <name type="scientific">Thelephora ganbajun</name>
    <name type="common">Ganba fungus</name>
    <dbReference type="NCBI Taxonomy" id="370292"/>
    <lineage>
        <taxon>Eukaryota</taxon>
        <taxon>Fungi</taxon>
        <taxon>Dikarya</taxon>
        <taxon>Basidiomycota</taxon>
        <taxon>Agaricomycotina</taxon>
        <taxon>Agaricomycetes</taxon>
        <taxon>Thelephorales</taxon>
        <taxon>Thelephoraceae</taxon>
        <taxon>Thelephora</taxon>
    </lineage>
</organism>
<comment type="caution">
    <text evidence="1">The sequence shown here is derived from an EMBL/GenBank/DDBJ whole genome shotgun (WGS) entry which is preliminary data.</text>
</comment>
<accession>A0ACB6ZSW1</accession>
<gene>
    <name evidence="1" type="ORF">BDM02DRAFT_3153533</name>
</gene>
<dbReference type="EMBL" id="MU117967">
    <property type="protein sequence ID" value="KAF9652669.1"/>
    <property type="molecule type" value="Genomic_DNA"/>
</dbReference>
<dbReference type="Proteomes" id="UP000886501">
    <property type="component" value="Unassembled WGS sequence"/>
</dbReference>
<proteinExistence type="predicted"/>
<evidence type="ECO:0000313" key="1">
    <source>
        <dbReference type="EMBL" id="KAF9652669.1"/>
    </source>
</evidence>